<dbReference type="AlphaFoldDB" id="A0A4P8IH54"/>
<dbReference type="Proteomes" id="UP000298653">
    <property type="component" value="Chromosome"/>
</dbReference>
<evidence type="ECO:0000313" key="1">
    <source>
        <dbReference type="EMBL" id="QCP36137.1"/>
    </source>
</evidence>
<dbReference type="RefSeq" id="WP_175403652.1">
    <property type="nucleotide sequence ID" value="NZ_CP040058.1"/>
</dbReference>
<dbReference type="EMBL" id="CP040058">
    <property type="protein sequence ID" value="QCP36137.1"/>
    <property type="molecule type" value="Genomic_DNA"/>
</dbReference>
<organism evidence="1 2">
    <name type="scientific">Anaerostipes rhamnosivorans</name>
    <dbReference type="NCBI Taxonomy" id="1229621"/>
    <lineage>
        <taxon>Bacteria</taxon>
        <taxon>Bacillati</taxon>
        <taxon>Bacillota</taxon>
        <taxon>Clostridia</taxon>
        <taxon>Lachnospirales</taxon>
        <taxon>Lachnospiraceae</taxon>
        <taxon>Anaerostipes</taxon>
    </lineage>
</organism>
<keyword evidence="2" id="KW-1185">Reference proteome</keyword>
<proteinExistence type="predicted"/>
<evidence type="ECO:0000313" key="2">
    <source>
        <dbReference type="Proteomes" id="UP000298653"/>
    </source>
</evidence>
<name>A0A4P8IH54_9FIRM</name>
<protein>
    <submittedName>
        <fullName evidence="1">Uncharacterized protein</fullName>
    </submittedName>
</protein>
<gene>
    <name evidence="1" type="ORF">AR1Y2_2683</name>
</gene>
<accession>A0A4P8IH54</accession>
<reference evidence="1 2" key="1">
    <citation type="submission" date="2019-05" db="EMBL/GenBank/DDBJ databases">
        <title>Complete genome sequencing of Anaerostipes rhamnosivorans.</title>
        <authorList>
            <person name="Bui T.P.N."/>
            <person name="de Vos W.M."/>
        </authorList>
    </citation>
    <scope>NUCLEOTIDE SEQUENCE [LARGE SCALE GENOMIC DNA]</scope>
    <source>
        <strain evidence="1 2">1y2</strain>
    </source>
</reference>
<sequence>MEIRALKKFCGTITMSKGEVRECEETEVVKDLLKVGYIEKVRKTKNEGK</sequence>
<dbReference type="KEGG" id="arf:AR1Y2_2683"/>